<sequence length="841" mass="90222">MSKFSRRQLLAFFGASAGAAVLAPAFGKKPFGSNLGIADAVEPLKFTPVRLPHPLPIYTQQKSYLPTGIEQGDVLEASLDARLSSYTILDDVVVPPEYERYVIVSWGDRVFPNQEDYFGYNSDYTSFIPIDGRSPNDGYLWNNHEYISYPFSTTVPGFTTDSGLGGFPTSYSPVIGRNLPEDKTNIEVLGEFMYNVGGSVVRIARQNPSPVGDAARTGSPVPHRDGDRQDGGWSHRAGRFTVVRDPKNRRIHGLSGLGINSQRTDNYKNVTSWGSLSYQKGDDNYLIGTGPAATQVFNLSSDGLGNKIIGTGYNCSGGTTPWGTILTAEENFQGSASSFVGVQELVNPNGTQTGYIAGTTGAAFGLVGEKYGWLTEIDPANPSFRPRKHTSMGRYRHENIAVRASAGKPLIGYMGDDRRGGHTWKFVSSGTVTSPTDKSNSRLFEEGTLYFARYNSDGTGEWIPLNLDTPTNPIPPSTLASVELAALGRASNNGNTRLPRRSGIAGQTANGGSIVVTIERVTNSTTGAVTSYGEAEALPAYQGKKLSDFYTSQGAVLVDAFLAANLAGATPTARPEDLEINPRNPNEVFIAYTDGAASGDGYPDSRIFIVSKYSSAVNAAQPSGELFKITEDSADGTGTTFRWQRFAKGGEAGAEPGSGFANVDNLAFDSQGNIWGVTDMSTEAHNGFTTGANPEVLRIDHRVVGANSPSQDDSNFNVATSSLIGVFGNNWLFFIPTSGPDAGEIVPFAYGPPRCEMTGPTFVGDTLIISVQHPGEESPFTPQQILSRDIEMLNLDGTLFTQKRSLPRGSNWPSNLEGNPQGPPRPGVIGIRRKQSSGRFV</sequence>
<gene>
    <name evidence="3" type="ORF">PI95_008830</name>
</gene>
<evidence type="ECO:0000313" key="4">
    <source>
        <dbReference type="Proteomes" id="UP000031549"/>
    </source>
</evidence>
<comment type="caution">
    <text evidence="3">The sequence shown here is derived from an EMBL/GenBank/DDBJ whole genome shotgun (WGS) entry which is preliminary data.</text>
</comment>
<protein>
    <submittedName>
        <fullName evidence="3">DUF839 domain-containing protein</fullName>
    </submittedName>
</protein>
<dbReference type="RefSeq" id="WP_039747373.1">
    <property type="nucleotide sequence ID" value="NZ_JTCM02000012.1"/>
</dbReference>
<organism evidence="3 4">
    <name type="scientific">Hassallia byssoidea VB512170</name>
    <dbReference type="NCBI Taxonomy" id="1304833"/>
    <lineage>
        <taxon>Bacteria</taxon>
        <taxon>Bacillati</taxon>
        <taxon>Cyanobacteriota</taxon>
        <taxon>Cyanophyceae</taxon>
        <taxon>Nostocales</taxon>
        <taxon>Tolypothrichaceae</taxon>
        <taxon>Hassallia</taxon>
    </lineage>
</organism>
<feature type="region of interest" description="Disordered" evidence="1">
    <location>
        <begin position="209"/>
        <end position="234"/>
    </location>
</feature>
<keyword evidence="2" id="KW-0732">Signal</keyword>
<dbReference type="EMBL" id="JTCM02000012">
    <property type="protein sequence ID" value="NEU72670.1"/>
    <property type="molecule type" value="Genomic_DNA"/>
</dbReference>
<evidence type="ECO:0000256" key="2">
    <source>
        <dbReference type="SAM" id="SignalP"/>
    </source>
</evidence>
<evidence type="ECO:0000256" key="1">
    <source>
        <dbReference type="SAM" id="MobiDB-lite"/>
    </source>
</evidence>
<dbReference type="InterPro" id="IPR006311">
    <property type="entry name" value="TAT_signal"/>
</dbReference>
<feature type="signal peptide" evidence="2">
    <location>
        <begin position="1"/>
        <end position="19"/>
    </location>
</feature>
<dbReference type="PANTHER" id="PTHR35399:SF2">
    <property type="entry name" value="DUF839 DOMAIN-CONTAINING PROTEIN"/>
    <property type="match status" value="1"/>
</dbReference>
<dbReference type="PANTHER" id="PTHR35399">
    <property type="entry name" value="SLR8030 PROTEIN"/>
    <property type="match status" value="1"/>
</dbReference>
<name>A0A846H7R9_9CYAN</name>
<feature type="compositionally biased region" description="Basic residues" evidence="1">
    <location>
        <begin position="831"/>
        <end position="841"/>
    </location>
</feature>
<evidence type="ECO:0000313" key="3">
    <source>
        <dbReference type="EMBL" id="NEU72670.1"/>
    </source>
</evidence>
<reference evidence="3 4" key="1">
    <citation type="journal article" date="2015" name="Genome Announc.">
        <title>Draft Genome Sequence of Cyanobacterium Hassallia byssoidea Strain VB512170, Isolated from Monuments in India.</title>
        <authorList>
            <person name="Singh D."/>
            <person name="Chandrababunaidu M.M."/>
            <person name="Panda A."/>
            <person name="Sen D."/>
            <person name="Bhattacharyya S."/>
            <person name="Adhikary S.P."/>
            <person name="Tripathy S."/>
        </authorList>
    </citation>
    <scope>NUCLEOTIDE SEQUENCE [LARGE SCALE GENOMIC DNA]</scope>
    <source>
        <strain evidence="3 4">VB512170</strain>
    </source>
</reference>
<proteinExistence type="predicted"/>
<dbReference type="Pfam" id="PF05787">
    <property type="entry name" value="PhoX"/>
    <property type="match status" value="1"/>
</dbReference>
<feature type="chain" id="PRO_5032761525" evidence="2">
    <location>
        <begin position="20"/>
        <end position="841"/>
    </location>
</feature>
<feature type="region of interest" description="Disordered" evidence="1">
    <location>
        <begin position="804"/>
        <end position="841"/>
    </location>
</feature>
<keyword evidence="4" id="KW-1185">Reference proteome</keyword>
<accession>A0A846H7R9</accession>
<dbReference type="InterPro" id="IPR008557">
    <property type="entry name" value="PhoX"/>
</dbReference>
<dbReference type="PROSITE" id="PS51318">
    <property type="entry name" value="TAT"/>
    <property type="match status" value="1"/>
</dbReference>
<dbReference type="AlphaFoldDB" id="A0A846H7R9"/>
<dbReference type="Proteomes" id="UP000031549">
    <property type="component" value="Unassembled WGS sequence"/>
</dbReference>